<dbReference type="GO" id="GO:0004673">
    <property type="term" value="F:protein histidine kinase activity"/>
    <property type="evidence" value="ECO:0007669"/>
    <property type="project" value="UniProtKB-EC"/>
</dbReference>
<dbReference type="InterPro" id="IPR036890">
    <property type="entry name" value="HATPase_C_sf"/>
</dbReference>
<dbReference type="InterPro" id="IPR014265">
    <property type="entry name" value="XrtA/PrsK"/>
</dbReference>
<dbReference type="InterPro" id="IPR004358">
    <property type="entry name" value="Sig_transdc_His_kin-like_C"/>
</dbReference>
<evidence type="ECO:0000256" key="1">
    <source>
        <dbReference type="ARBA" id="ARBA00000085"/>
    </source>
</evidence>
<dbReference type="Proteomes" id="UP001343492">
    <property type="component" value="Unassembled WGS sequence"/>
</dbReference>
<evidence type="ECO:0000313" key="9">
    <source>
        <dbReference type="EMBL" id="MEE1877864.1"/>
    </source>
</evidence>
<dbReference type="Gene3D" id="3.30.565.10">
    <property type="entry name" value="Histidine kinase-like ATPase, C-terminal domain"/>
    <property type="match status" value="1"/>
</dbReference>
<evidence type="ECO:0000256" key="7">
    <source>
        <dbReference type="SAM" id="Phobius"/>
    </source>
</evidence>
<dbReference type="SUPFAM" id="SSF55874">
    <property type="entry name" value="ATPase domain of HSP90 chaperone/DNA topoisomerase II/histidine kinase"/>
    <property type="match status" value="1"/>
</dbReference>
<evidence type="ECO:0000313" key="10">
    <source>
        <dbReference type="Proteomes" id="UP001343492"/>
    </source>
</evidence>
<keyword evidence="3" id="KW-0597">Phosphoprotein</keyword>
<dbReference type="RefSeq" id="WP_354144968.1">
    <property type="nucleotide sequence ID" value="NZ_JAZDQV010000008.1"/>
</dbReference>
<feature type="domain" description="Histidine kinase" evidence="8">
    <location>
        <begin position="488"/>
        <end position="690"/>
    </location>
</feature>
<evidence type="ECO:0000256" key="3">
    <source>
        <dbReference type="ARBA" id="ARBA00022553"/>
    </source>
</evidence>
<dbReference type="PANTHER" id="PTHR44936:SF9">
    <property type="entry name" value="SENSOR PROTEIN CREC"/>
    <property type="match status" value="1"/>
</dbReference>
<feature type="transmembrane region" description="Helical" evidence="7">
    <location>
        <begin position="198"/>
        <end position="217"/>
    </location>
</feature>
<reference evidence="9 10" key="1">
    <citation type="submission" date="2024-01" db="EMBL/GenBank/DDBJ databases">
        <title>The genome sequence of Erythrobacteraceae sp. strain 1XM1-14.</title>
        <authorList>
            <person name="Liu Y."/>
        </authorList>
    </citation>
    <scope>NUCLEOTIDE SEQUENCE [LARGE SCALE GENOMIC DNA]</scope>
    <source>
        <strain evidence="9 10">1XM1-14</strain>
    </source>
</reference>
<keyword evidence="6" id="KW-0902">Two-component regulatory system</keyword>
<evidence type="ECO:0000256" key="4">
    <source>
        <dbReference type="ARBA" id="ARBA00022679"/>
    </source>
</evidence>
<dbReference type="InterPro" id="IPR050980">
    <property type="entry name" value="2C_sensor_his_kinase"/>
</dbReference>
<comment type="catalytic activity">
    <reaction evidence="1">
        <text>ATP + protein L-histidine = ADP + protein N-phospho-L-histidine.</text>
        <dbReference type="EC" id="2.7.13.3"/>
    </reaction>
</comment>
<sequence length="706" mass="76107">MPVVETGLFATVGLASNVLGAIACIAAALWILRKGDRSRLDRHAAIVAVALTGLWSGLAAALTPVSLAAELAESARNISLIYLLFRLFANDGRDESLRPIRPLVITLFLVELSQLPLMILSMRLAVPAEFVVLTFQSAAVLHVLVSIGALVLLHNLYAGAAAASQRLLRWSAIALAGIWLYDLNLHTVAYLSSESPELLLALRGSLMGLLTIALAIGSHPATAGLRFSPSRAVAFRSLSLLLIGGYLLVMVVVTRSLALLGGDLGRVTQVGFLVMASVAAIIWLPSARARGWLRVMLAKHLFHHRYDYRAEWLRFTETMGRGGASGGSLQERAVKAMADITDSPAGILLAPNEEAELELVARWQWPDLDVPSPAAGYRFAGLLERSEFVFDIDALRARVGTASEADDMPQWLRAAPAAWAVVPLIHFERLAGVVVLARPPLARALDWEDFDLLRAAGRQLASYLAEQAGQQALMEAARFDEFNRRIAFVMHDIKNLASQLTLLARNAEKHAENPDFRADMLITLRNSADKLQTLLARLGRYGTGKVGGGREGNLGAVAKRLVQRFGTIHPVKLTRNELCVVQGDAEALEQALQHLVQNAIDASASDAPVYLDISSDGLNGRIEIVDSGSGMTPEFVRGGLFKPFVSSKDGGFGIGAFEARELVRAMGGRLNVESREGLGTRFIVSLPLAAAADLLGQDNQFKSEVA</sequence>
<evidence type="ECO:0000256" key="2">
    <source>
        <dbReference type="ARBA" id="ARBA00012438"/>
    </source>
</evidence>
<keyword evidence="5 9" id="KW-0418">Kinase</keyword>
<feature type="transmembrane region" description="Helical" evidence="7">
    <location>
        <begin position="44"/>
        <end position="62"/>
    </location>
</feature>
<dbReference type="EMBL" id="JAZDQV010000008">
    <property type="protein sequence ID" value="MEE1877864.1"/>
    <property type="molecule type" value="Genomic_DNA"/>
</dbReference>
<gene>
    <name evidence="9" type="primary">prsK</name>
    <name evidence="9" type="ORF">VRS74_09240</name>
</gene>
<feature type="transmembrane region" description="Helical" evidence="7">
    <location>
        <begin position="6"/>
        <end position="32"/>
    </location>
</feature>
<dbReference type="SUPFAM" id="SSF55781">
    <property type="entry name" value="GAF domain-like"/>
    <property type="match status" value="1"/>
</dbReference>
<keyword evidence="7" id="KW-1133">Transmembrane helix</keyword>
<feature type="transmembrane region" description="Helical" evidence="7">
    <location>
        <begin position="138"/>
        <end position="158"/>
    </location>
</feature>
<dbReference type="PROSITE" id="PS50109">
    <property type="entry name" value="HIS_KIN"/>
    <property type="match status" value="1"/>
</dbReference>
<feature type="transmembrane region" description="Helical" evidence="7">
    <location>
        <begin position="238"/>
        <end position="258"/>
    </location>
</feature>
<name>A0ABU7GFI6_9SPHN</name>
<evidence type="ECO:0000256" key="5">
    <source>
        <dbReference type="ARBA" id="ARBA00022777"/>
    </source>
</evidence>
<keyword evidence="4 9" id="KW-0808">Transferase</keyword>
<dbReference type="PRINTS" id="PR00344">
    <property type="entry name" value="BCTRLSENSOR"/>
</dbReference>
<dbReference type="CDD" id="cd00075">
    <property type="entry name" value="HATPase"/>
    <property type="match status" value="1"/>
</dbReference>
<feature type="transmembrane region" description="Helical" evidence="7">
    <location>
        <begin position="264"/>
        <end position="284"/>
    </location>
</feature>
<protein>
    <recommendedName>
        <fullName evidence="2">histidine kinase</fullName>
        <ecNumber evidence="2">2.7.13.3</ecNumber>
    </recommendedName>
</protein>
<feature type="transmembrane region" description="Helical" evidence="7">
    <location>
        <begin position="170"/>
        <end position="192"/>
    </location>
</feature>
<dbReference type="Pfam" id="PF02518">
    <property type="entry name" value="HATPase_c"/>
    <property type="match status" value="1"/>
</dbReference>
<evidence type="ECO:0000256" key="6">
    <source>
        <dbReference type="ARBA" id="ARBA00023012"/>
    </source>
</evidence>
<dbReference type="InterPro" id="IPR003594">
    <property type="entry name" value="HATPase_dom"/>
</dbReference>
<dbReference type="PANTHER" id="PTHR44936">
    <property type="entry name" value="SENSOR PROTEIN CREC"/>
    <property type="match status" value="1"/>
</dbReference>
<keyword evidence="10" id="KW-1185">Reference proteome</keyword>
<dbReference type="NCBIfam" id="TIGR02916">
    <property type="entry name" value="PEP_his_kin"/>
    <property type="match status" value="1"/>
</dbReference>
<dbReference type="InterPro" id="IPR005467">
    <property type="entry name" value="His_kinase_dom"/>
</dbReference>
<comment type="caution">
    <text evidence="9">The sequence shown here is derived from an EMBL/GenBank/DDBJ whole genome shotgun (WGS) entry which is preliminary data.</text>
</comment>
<evidence type="ECO:0000259" key="8">
    <source>
        <dbReference type="PROSITE" id="PS50109"/>
    </source>
</evidence>
<dbReference type="EC" id="2.7.13.3" evidence="2"/>
<organism evidence="9 10">
    <name type="scientific">Altererythrobacter litoralis</name>
    <dbReference type="NCBI Taxonomy" id="3113904"/>
    <lineage>
        <taxon>Bacteria</taxon>
        <taxon>Pseudomonadati</taxon>
        <taxon>Pseudomonadota</taxon>
        <taxon>Alphaproteobacteria</taxon>
        <taxon>Sphingomonadales</taxon>
        <taxon>Erythrobacteraceae</taxon>
        <taxon>Altererythrobacter</taxon>
    </lineage>
</organism>
<dbReference type="Gene3D" id="3.30.450.40">
    <property type="match status" value="1"/>
</dbReference>
<accession>A0ABU7GFI6</accession>
<dbReference type="SMART" id="SM00387">
    <property type="entry name" value="HATPase_c"/>
    <property type="match status" value="1"/>
</dbReference>
<keyword evidence="7" id="KW-0472">Membrane</keyword>
<keyword evidence="7" id="KW-0812">Transmembrane</keyword>
<proteinExistence type="predicted"/>
<dbReference type="InterPro" id="IPR029016">
    <property type="entry name" value="GAF-like_dom_sf"/>
</dbReference>